<dbReference type="GO" id="GO:0015031">
    <property type="term" value="P:protein transport"/>
    <property type="evidence" value="ECO:0007669"/>
    <property type="project" value="UniProtKB-KW"/>
</dbReference>
<dbReference type="EMBL" id="FOGD01000003">
    <property type="protein sequence ID" value="SEQ96505.1"/>
    <property type="molecule type" value="Genomic_DNA"/>
</dbReference>
<gene>
    <name evidence="10" type="ORF">SAMN02982919_01511</name>
</gene>
<dbReference type="Proteomes" id="UP000199766">
    <property type="component" value="Unassembled WGS sequence"/>
</dbReference>
<dbReference type="STRING" id="180197.SAMN02982919_01511"/>
<keyword evidence="11" id="KW-1185">Reference proteome</keyword>
<keyword evidence="8" id="KW-0472">Membrane</keyword>
<comment type="subcellular location">
    <subcellularLocation>
        <location evidence="1">Cell inner membrane</location>
    </subcellularLocation>
</comment>
<evidence type="ECO:0000259" key="9">
    <source>
        <dbReference type="Pfam" id="PF11356"/>
    </source>
</evidence>
<keyword evidence="6" id="KW-0653">Protein transport</keyword>
<reference evidence="10 11" key="1">
    <citation type="submission" date="2016-10" db="EMBL/GenBank/DDBJ databases">
        <authorList>
            <person name="de Groot N.N."/>
        </authorList>
    </citation>
    <scope>NUCLEOTIDE SEQUENCE [LARGE SCALE GENOMIC DNA]</scope>
    <source>
        <strain evidence="10 11">ATCC 35958</strain>
    </source>
</reference>
<evidence type="ECO:0000256" key="2">
    <source>
        <dbReference type="ARBA" id="ARBA00022448"/>
    </source>
</evidence>
<feature type="domain" description="Type II secretion system protein GspC N-terminal" evidence="9">
    <location>
        <begin position="48"/>
        <end position="129"/>
    </location>
</feature>
<keyword evidence="2" id="KW-0813">Transport</keyword>
<evidence type="ECO:0000256" key="3">
    <source>
        <dbReference type="ARBA" id="ARBA00022475"/>
    </source>
</evidence>
<accession>A0A1H9KC95</accession>
<keyword evidence="4" id="KW-0997">Cell inner membrane</keyword>
<evidence type="ECO:0000256" key="6">
    <source>
        <dbReference type="ARBA" id="ARBA00022927"/>
    </source>
</evidence>
<dbReference type="OrthoDB" id="9154044at2"/>
<name>A0A1H9KC95_9BURK</name>
<sequence>MVTTTDTGWGVRLATLALWAAAAASAAYWGLRLSAPLGGAVPAVAVAAPVAPDVAAISRLLGSAAAPTGAEKPQATEPATKAPLTLLGVLAGQRSSLGAALIAVGGQPAKPFRVGAQVADGLVLQALEPRQARLGATLNGPATLTLDMPPRH</sequence>
<dbReference type="Gene3D" id="2.30.30.830">
    <property type="match status" value="1"/>
</dbReference>
<dbReference type="GO" id="GO:0005886">
    <property type="term" value="C:plasma membrane"/>
    <property type="evidence" value="ECO:0007669"/>
    <property type="project" value="UniProtKB-SubCell"/>
</dbReference>
<protein>
    <submittedName>
        <fullName evidence="10">General secretion pathway protein C</fullName>
    </submittedName>
</protein>
<evidence type="ECO:0000256" key="4">
    <source>
        <dbReference type="ARBA" id="ARBA00022519"/>
    </source>
</evidence>
<evidence type="ECO:0000256" key="7">
    <source>
        <dbReference type="ARBA" id="ARBA00022989"/>
    </source>
</evidence>
<keyword evidence="5" id="KW-0812">Transmembrane</keyword>
<dbReference type="Pfam" id="PF11356">
    <property type="entry name" value="T2SSC"/>
    <property type="match status" value="1"/>
</dbReference>
<organism evidence="10 11">
    <name type="scientific">Giesbergeria anulus</name>
    <dbReference type="NCBI Taxonomy" id="180197"/>
    <lineage>
        <taxon>Bacteria</taxon>
        <taxon>Pseudomonadati</taxon>
        <taxon>Pseudomonadota</taxon>
        <taxon>Betaproteobacteria</taxon>
        <taxon>Burkholderiales</taxon>
        <taxon>Comamonadaceae</taxon>
        <taxon>Giesbergeria</taxon>
    </lineage>
</organism>
<evidence type="ECO:0000313" key="11">
    <source>
        <dbReference type="Proteomes" id="UP000199766"/>
    </source>
</evidence>
<evidence type="ECO:0000256" key="8">
    <source>
        <dbReference type="ARBA" id="ARBA00023136"/>
    </source>
</evidence>
<evidence type="ECO:0000256" key="5">
    <source>
        <dbReference type="ARBA" id="ARBA00022692"/>
    </source>
</evidence>
<dbReference type="InterPro" id="IPR024961">
    <property type="entry name" value="T2SS_GspC_N"/>
</dbReference>
<keyword evidence="3" id="KW-1003">Cell membrane</keyword>
<proteinExistence type="predicted"/>
<evidence type="ECO:0000256" key="1">
    <source>
        <dbReference type="ARBA" id="ARBA00004533"/>
    </source>
</evidence>
<evidence type="ECO:0000313" key="10">
    <source>
        <dbReference type="EMBL" id="SEQ96505.1"/>
    </source>
</evidence>
<dbReference type="RefSeq" id="WP_091455262.1">
    <property type="nucleotide sequence ID" value="NZ_FOGD01000003.1"/>
</dbReference>
<dbReference type="AlphaFoldDB" id="A0A1H9KC95"/>
<keyword evidence="7" id="KW-1133">Transmembrane helix</keyword>